<comment type="caution">
    <text evidence="2">The sequence shown here is derived from an EMBL/GenBank/DDBJ whole genome shotgun (WGS) entry which is preliminary data.</text>
</comment>
<dbReference type="Gene3D" id="3.40.50.10210">
    <property type="match status" value="1"/>
</dbReference>
<protein>
    <recommendedName>
        <fullName evidence="1">UPF0284 protein BV61_03195</fullName>
    </recommendedName>
</protein>
<dbReference type="CDD" id="cd02439">
    <property type="entry name" value="DMB-PRT_CobT"/>
    <property type="match status" value="1"/>
</dbReference>
<keyword evidence="3" id="KW-1185">Reference proteome</keyword>
<dbReference type="InterPro" id="IPR036087">
    <property type="entry name" value="Nict_dMeBzImd_PRibTrfase_sf"/>
</dbReference>
<dbReference type="GO" id="GO:0008939">
    <property type="term" value="F:nicotinate-nucleotide-dimethylbenzimidazole phosphoribosyltransferase activity"/>
    <property type="evidence" value="ECO:0007669"/>
    <property type="project" value="InterPro"/>
</dbReference>
<reference evidence="2 3" key="1">
    <citation type="submission" date="2017-02" db="EMBL/GenBank/DDBJ databases">
        <title>Draft Genome Sequences of 'Candidatus Synechococcus spongiarum', Cyanobacterial Symbionts of the Mediterranean Sponge Aplysina aerophoba from two locations.</title>
        <authorList>
            <person name="Slaby B.M."/>
            <person name="Hentschel U."/>
        </authorList>
    </citation>
    <scope>NUCLEOTIDE SEQUENCE [LARGE SCALE GENOMIC DNA]</scope>
    <source>
        <strain evidence="2">LMB bulk15M</strain>
    </source>
</reference>
<accession>A0A1T1D025</accession>
<organism evidence="2 3">
    <name type="scientific">Candidatus Synechococcus spongiarum LMB bulk15M</name>
    <dbReference type="NCBI Taxonomy" id="1943582"/>
    <lineage>
        <taxon>Bacteria</taxon>
        <taxon>Bacillati</taxon>
        <taxon>Cyanobacteriota</taxon>
        <taxon>Cyanophyceae</taxon>
        <taxon>Synechococcales</taxon>
        <taxon>Synechococcaceae</taxon>
        <taxon>Synechococcus</taxon>
    </lineage>
</organism>
<evidence type="ECO:0000313" key="3">
    <source>
        <dbReference type="Proteomes" id="UP000242636"/>
    </source>
</evidence>
<dbReference type="PANTHER" id="PTHR38811">
    <property type="match status" value="1"/>
</dbReference>
<proteinExistence type="inferred from homology"/>
<dbReference type="NCBIfam" id="TIGR00303">
    <property type="entry name" value="nicotinate mononucleotide-dependent phosphoribosyltransferase CobT"/>
    <property type="match status" value="1"/>
</dbReference>
<dbReference type="HAMAP" id="MF_01086">
    <property type="entry name" value="UPF0284"/>
    <property type="match status" value="1"/>
</dbReference>
<comment type="similarity">
    <text evidence="1">Belongs to the UPF0284 family.</text>
</comment>
<dbReference type="Proteomes" id="UP000242636">
    <property type="component" value="Unassembled WGS sequence"/>
</dbReference>
<name>A0A1T1D025_9SYNE</name>
<dbReference type="PANTHER" id="PTHR38811:SF1">
    <property type="entry name" value="UPF0284 PROTEIN SLL1500"/>
    <property type="match status" value="1"/>
</dbReference>
<gene>
    <name evidence="2" type="ORF">BV61_03195</name>
</gene>
<dbReference type="InterPro" id="IPR002805">
    <property type="entry name" value="Nict_dMeBzImd_PRibTrfase_arc"/>
</dbReference>
<evidence type="ECO:0000313" key="2">
    <source>
        <dbReference type="EMBL" id="OOV34211.1"/>
    </source>
</evidence>
<dbReference type="AlphaFoldDB" id="A0A1T1D025"/>
<dbReference type="InterPro" id="IPR003200">
    <property type="entry name" value="Nict_dMeBzImd_PRibTrfase"/>
</dbReference>
<sequence length="377" mass="38230">MFPSPDGPLLVNGDATVAANWCDQARQGMGHGAFLLVLAATATAAVAGISAAGSTPESRRFTAAADGELLVLGPASPRPHALPPLPAGVSPALISWVVLEQLRLARRVVNAGVEVVPAVAHAHVPGCQPAACLSTGRALPLQQVQHLLQWGENFGRVWSLQHPGALLAVGECVAGGTSTAAAILQGLGVDGTGLVSGSLRQPPHRLRRQLIAQGLQRSGHPSAALELVAAVGDPMQPLVAGVILGCAGVAPVLLAGGSQMAAVLALAMVLARARGQAVAPLLRTTAVGTTGWVAREPGSNLALLLERIQEQLQLPQAPLALASSLDFSSCAHPALRDYEAGYVKEGVGAGGLAIVANLAGLSSPRLASLCNQAMEQL</sequence>
<dbReference type="EMBL" id="MWLD01000042">
    <property type="protein sequence ID" value="OOV34211.1"/>
    <property type="molecule type" value="Genomic_DNA"/>
</dbReference>
<evidence type="ECO:0000256" key="1">
    <source>
        <dbReference type="HAMAP-Rule" id="MF_01086"/>
    </source>
</evidence>
<dbReference type="Pfam" id="PF02277">
    <property type="entry name" value="DBI_PRT"/>
    <property type="match status" value="1"/>
</dbReference>
<dbReference type="SUPFAM" id="SSF52733">
    <property type="entry name" value="Nicotinate mononucleotide:5,6-dimethylbenzimidazole phosphoribosyltransferase (CobT)"/>
    <property type="match status" value="1"/>
</dbReference>